<dbReference type="Proteomes" id="UP000604381">
    <property type="component" value="Unassembled WGS sequence"/>
</dbReference>
<gene>
    <name evidence="1" type="ORF">ISN26_06590</name>
</gene>
<dbReference type="EMBL" id="JADHEI010000050">
    <property type="protein sequence ID" value="MBF2735721.1"/>
    <property type="molecule type" value="Genomic_DNA"/>
</dbReference>
<accession>A0A930UH88</accession>
<comment type="caution">
    <text evidence="1">The sequence shown here is derived from an EMBL/GenBank/DDBJ whole genome shotgun (WGS) entry which is preliminary data.</text>
</comment>
<protein>
    <submittedName>
        <fullName evidence="1">Uncharacterized protein</fullName>
    </submittedName>
</protein>
<keyword evidence="2" id="KW-1185">Reference proteome</keyword>
<organism evidence="1 2">
    <name type="scientific">Candidatus Amphirhobacter heronislandensis</name>
    <dbReference type="NCBI Taxonomy" id="1732024"/>
    <lineage>
        <taxon>Bacteria</taxon>
        <taxon>Pseudomonadati</taxon>
        <taxon>Pseudomonadota</taxon>
        <taxon>Gammaproteobacteria</taxon>
        <taxon>Candidatus Tethybacterales</taxon>
        <taxon>Candidatus Tethybacteraceae</taxon>
        <taxon>Candidatus Amphirhobacter</taxon>
    </lineage>
</organism>
<evidence type="ECO:0000313" key="1">
    <source>
        <dbReference type="EMBL" id="MBF2735721.1"/>
    </source>
</evidence>
<proteinExistence type="predicted"/>
<evidence type="ECO:0000313" key="2">
    <source>
        <dbReference type="Proteomes" id="UP000604381"/>
    </source>
</evidence>
<reference evidence="1" key="1">
    <citation type="submission" date="2020-10" db="EMBL/GenBank/DDBJ databases">
        <title>An improved Amphimedon queenslandica hologenome assembly reveals how three proteobacterial symbionts can extend the metabolic phenotypic of their marine sponge host.</title>
        <authorList>
            <person name="Degnan B."/>
            <person name="Degnan S."/>
            <person name="Xiang X."/>
        </authorList>
    </citation>
    <scope>NUCLEOTIDE SEQUENCE</scope>
    <source>
        <strain evidence="1">AqS2</strain>
    </source>
</reference>
<sequence length="73" mass="8282">MDFKAAHSETPVKRYRLTFNSEADYREAVALCAKKGFIAFYNGSETRLIGHPVRTIEEYRIIEVDAAEDVSIA</sequence>
<name>A0A930UH88_9GAMM</name>
<dbReference type="AlphaFoldDB" id="A0A930UH88"/>